<evidence type="ECO:0000259" key="1">
    <source>
        <dbReference type="Pfam" id="PF07687"/>
    </source>
</evidence>
<organism evidence="2">
    <name type="scientific">bioreactor metagenome</name>
    <dbReference type="NCBI Taxonomy" id="1076179"/>
    <lineage>
        <taxon>unclassified sequences</taxon>
        <taxon>metagenomes</taxon>
        <taxon>ecological metagenomes</taxon>
    </lineage>
</organism>
<proteinExistence type="predicted"/>
<evidence type="ECO:0000313" key="2">
    <source>
        <dbReference type="EMBL" id="MPM41953.1"/>
    </source>
</evidence>
<dbReference type="NCBIfam" id="TIGR01891">
    <property type="entry name" value="amidohydrolases"/>
    <property type="match status" value="1"/>
</dbReference>
<dbReference type="EMBL" id="VSSQ01009549">
    <property type="protein sequence ID" value="MPM41953.1"/>
    <property type="molecule type" value="Genomic_DNA"/>
</dbReference>
<dbReference type="GO" id="GO:0016805">
    <property type="term" value="F:dipeptidase activity"/>
    <property type="evidence" value="ECO:0007669"/>
    <property type="project" value="TreeGrafter"/>
</dbReference>
<feature type="domain" description="Peptidase M20 dimerisation" evidence="1">
    <location>
        <begin position="199"/>
        <end position="276"/>
    </location>
</feature>
<dbReference type="InterPro" id="IPR036264">
    <property type="entry name" value="Bact_exopeptidase_dim_dom"/>
</dbReference>
<protein>
    <submittedName>
        <fullName evidence="2">p-aminobenzoyl-glutamate hydrolase subunit B</fullName>
        <ecNumber evidence="2">3.5.1.-</ecNumber>
    </submittedName>
</protein>
<dbReference type="Gene3D" id="3.40.630.10">
    <property type="entry name" value="Zn peptidases"/>
    <property type="match status" value="1"/>
</dbReference>
<accession>A0A644ZTH7</accession>
<dbReference type="GO" id="GO:0005737">
    <property type="term" value="C:cytoplasm"/>
    <property type="evidence" value="ECO:0007669"/>
    <property type="project" value="TreeGrafter"/>
</dbReference>
<dbReference type="GO" id="GO:0071713">
    <property type="term" value="F:para-aminobenzoyl-glutamate hydrolase activity"/>
    <property type="evidence" value="ECO:0007669"/>
    <property type="project" value="TreeGrafter"/>
</dbReference>
<dbReference type="Pfam" id="PF07687">
    <property type="entry name" value="M20_dimer"/>
    <property type="match status" value="1"/>
</dbReference>
<name>A0A644ZTH7_9ZZZZ</name>
<dbReference type="Gene3D" id="3.30.70.360">
    <property type="match status" value="1"/>
</dbReference>
<dbReference type="EC" id="3.5.1.-" evidence="2"/>
<keyword evidence="2" id="KW-0378">Hydrolase</keyword>
<dbReference type="InterPro" id="IPR011650">
    <property type="entry name" value="Peptidase_M20_dimer"/>
</dbReference>
<comment type="caution">
    <text evidence="2">The sequence shown here is derived from an EMBL/GenBank/DDBJ whole genome shotgun (WGS) entry which is preliminary data.</text>
</comment>
<reference evidence="2" key="1">
    <citation type="submission" date="2019-08" db="EMBL/GenBank/DDBJ databases">
        <authorList>
            <person name="Kucharzyk K."/>
            <person name="Murdoch R.W."/>
            <person name="Higgins S."/>
            <person name="Loffler F."/>
        </authorList>
    </citation>
    <scope>NUCLEOTIDE SEQUENCE</scope>
</reference>
<dbReference type="SUPFAM" id="SSF53187">
    <property type="entry name" value="Zn-dependent exopeptidases"/>
    <property type="match status" value="1"/>
</dbReference>
<sequence length="544" mass="59040">MKKDEFNKNQLIAVDFLERSETKKILAEINDAIWSYAELGLEEYNTANLLVNYLEKEGFTVEKGVAGMPTAFVATFSNGPGPTIGVLGELDALPMLSQEVANPDHAPVTEIKGAIAPGHACTHNTMGTAAAGTVVAVKKAMEEGGFTGTIKMFGSPAEETVISRPFMVHAGLFNDVDIVIDNHGGDGFGASYGVGSNTNWSFSITFHGKTAHSGGSPWVGRSALDAVQIMNTSTEYLREHLHYTSRMHYVITEGGEGPNVVPDRATTWYYVRNSDKLIKSDFERVLNCAKAAALATDTQMEMTPYTAIHQCYRVETLANLVQDNIKKVGMPKWTEEEQKFVKAIQKGVGAEEIGLPDDSVIADKPSGAPAVFVGGGSSDIGEVSLVVPLTSVRFPTSAPGAIGHHWTTTAVTGSTVAHKGVVAGAQVMAVSAIELMTNPDKIAEIKEDFKKMQATHFYNYKNDGKSLILDENGKAQYVSYLPYFFGKAGKYKHDPENGIFFVPEGKEVAPPVGFLSEQMSKYRPQMSKHYKTPAWYDGPEMIKE</sequence>
<dbReference type="InterPro" id="IPR017439">
    <property type="entry name" value="Amidohydrolase"/>
</dbReference>
<gene>
    <name evidence="2" type="primary">abgB_16</name>
    <name evidence="2" type="ORF">SDC9_88615</name>
</gene>
<dbReference type="InterPro" id="IPR052030">
    <property type="entry name" value="Peptidase_M20/M20A_hydrolases"/>
</dbReference>
<dbReference type="PANTHER" id="PTHR30575:SF0">
    <property type="entry name" value="XAA-ARG DIPEPTIDASE"/>
    <property type="match status" value="1"/>
</dbReference>
<dbReference type="AlphaFoldDB" id="A0A644ZTH7"/>
<dbReference type="GO" id="GO:0046657">
    <property type="term" value="P:folic acid catabolic process"/>
    <property type="evidence" value="ECO:0007669"/>
    <property type="project" value="TreeGrafter"/>
</dbReference>
<dbReference type="SUPFAM" id="SSF55031">
    <property type="entry name" value="Bacterial exopeptidase dimerisation domain"/>
    <property type="match status" value="1"/>
</dbReference>
<dbReference type="PANTHER" id="PTHR30575">
    <property type="entry name" value="PEPTIDASE M20"/>
    <property type="match status" value="1"/>
</dbReference>